<organism evidence="3 4">
    <name type="scientific">Croceicoccus naphthovorans</name>
    <dbReference type="NCBI Taxonomy" id="1348774"/>
    <lineage>
        <taxon>Bacteria</taxon>
        <taxon>Pseudomonadati</taxon>
        <taxon>Pseudomonadota</taxon>
        <taxon>Alphaproteobacteria</taxon>
        <taxon>Sphingomonadales</taxon>
        <taxon>Erythrobacteraceae</taxon>
        <taxon>Croceicoccus</taxon>
    </lineage>
</organism>
<dbReference type="AlphaFoldDB" id="A0A0G3XI06"/>
<dbReference type="OrthoDB" id="9812260at2"/>
<gene>
    <name evidence="3" type="ORF">AB433_10160</name>
</gene>
<keyword evidence="4" id="KW-1185">Reference proteome</keyword>
<dbReference type="InterPro" id="IPR050469">
    <property type="entry name" value="Diguanylate_Cyclase"/>
</dbReference>
<dbReference type="Pfam" id="PF00990">
    <property type="entry name" value="GGDEF"/>
    <property type="match status" value="1"/>
</dbReference>
<protein>
    <recommendedName>
        <fullName evidence="1">diguanylate cyclase</fullName>
        <ecNumber evidence="1">2.7.7.65</ecNumber>
    </recommendedName>
</protein>
<dbReference type="PATRIC" id="fig|1348774.3.peg.2130"/>
<dbReference type="EC" id="2.7.7.65" evidence="1"/>
<dbReference type="PROSITE" id="PS50887">
    <property type="entry name" value="GGDEF"/>
    <property type="match status" value="1"/>
</dbReference>
<dbReference type="KEGG" id="cna:AB433_10160"/>
<dbReference type="InterPro" id="IPR000160">
    <property type="entry name" value="GGDEF_dom"/>
</dbReference>
<dbReference type="Gene3D" id="3.30.70.270">
    <property type="match status" value="1"/>
</dbReference>
<dbReference type="NCBIfam" id="TIGR00254">
    <property type="entry name" value="GGDEF"/>
    <property type="match status" value="1"/>
</dbReference>
<dbReference type="Proteomes" id="UP000035287">
    <property type="component" value="Chromosome"/>
</dbReference>
<name>A0A0G3XI06_9SPHN</name>
<comment type="catalytic activity">
    <reaction evidence="2">
        <text>2 GTP = 3',3'-c-di-GMP + 2 diphosphate</text>
        <dbReference type="Rhea" id="RHEA:24898"/>
        <dbReference type="ChEBI" id="CHEBI:33019"/>
        <dbReference type="ChEBI" id="CHEBI:37565"/>
        <dbReference type="ChEBI" id="CHEBI:58805"/>
        <dbReference type="EC" id="2.7.7.65"/>
    </reaction>
</comment>
<dbReference type="GO" id="GO:0052621">
    <property type="term" value="F:diguanylate cyclase activity"/>
    <property type="evidence" value="ECO:0007669"/>
    <property type="project" value="UniProtKB-EC"/>
</dbReference>
<dbReference type="CDD" id="cd01949">
    <property type="entry name" value="GGDEF"/>
    <property type="match status" value="1"/>
</dbReference>
<dbReference type="PANTHER" id="PTHR45138">
    <property type="entry name" value="REGULATORY COMPONENTS OF SENSORY TRANSDUCTION SYSTEM"/>
    <property type="match status" value="1"/>
</dbReference>
<evidence type="ECO:0000256" key="2">
    <source>
        <dbReference type="ARBA" id="ARBA00034247"/>
    </source>
</evidence>
<dbReference type="STRING" id="1348774.AB433_10160"/>
<dbReference type="SUPFAM" id="SSF55073">
    <property type="entry name" value="Nucleotide cyclase"/>
    <property type="match status" value="1"/>
</dbReference>
<sequence>MKFYNASRFVFPHSYSARIFSVCFASVHVPIVAFGLVEVALGEWQWSIFLPLLLATLVGTGVGIAGLYALMAPLRVATDGLARLERGEVVADIPKGGPDMAGKLLEGVARAARETVSRMDELRSEAGTDMLTGLLNRRGFEETVAAVLRGGGGGTLAVLDGDRFKKVNDELGHAEGDRVLCGLAQRMVGNMRAGDVAGRWGGDEFVMFFPSLGEAAANEILRRIFDAICAHPDAMVEGEPVTFSWGVASVERRRGDTLESAMKLADQRLYQVKEERRAA</sequence>
<reference evidence="3 4" key="1">
    <citation type="submission" date="2015-06" db="EMBL/GenBank/DDBJ databases">
        <authorList>
            <person name="Zeng Y."/>
            <person name="Huang Y."/>
        </authorList>
    </citation>
    <scope>NUCLEOTIDE SEQUENCE [LARGE SCALE GENOMIC DNA]</scope>
    <source>
        <strain evidence="3 4">PQ-2</strain>
    </source>
</reference>
<dbReference type="PANTHER" id="PTHR45138:SF9">
    <property type="entry name" value="DIGUANYLATE CYCLASE DGCM-RELATED"/>
    <property type="match status" value="1"/>
</dbReference>
<accession>A0A0G3XI06</accession>
<evidence type="ECO:0000313" key="3">
    <source>
        <dbReference type="EMBL" id="AKM10246.1"/>
    </source>
</evidence>
<evidence type="ECO:0000313" key="4">
    <source>
        <dbReference type="Proteomes" id="UP000035287"/>
    </source>
</evidence>
<dbReference type="InterPro" id="IPR029787">
    <property type="entry name" value="Nucleotide_cyclase"/>
</dbReference>
<evidence type="ECO:0000256" key="1">
    <source>
        <dbReference type="ARBA" id="ARBA00012528"/>
    </source>
</evidence>
<dbReference type="SMART" id="SM00267">
    <property type="entry name" value="GGDEF"/>
    <property type="match status" value="1"/>
</dbReference>
<dbReference type="RefSeq" id="WP_047820917.1">
    <property type="nucleotide sequence ID" value="NZ_CP011770.1"/>
</dbReference>
<dbReference type="EMBL" id="CP011770">
    <property type="protein sequence ID" value="AKM10246.1"/>
    <property type="molecule type" value="Genomic_DNA"/>
</dbReference>
<proteinExistence type="predicted"/>
<dbReference type="InterPro" id="IPR043128">
    <property type="entry name" value="Rev_trsase/Diguanyl_cyclase"/>
</dbReference>